<evidence type="ECO:0000259" key="1">
    <source>
        <dbReference type="PROSITE" id="PS51832"/>
    </source>
</evidence>
<dbReference type="Gene3D" id="1.10.3210.10">
    <property type="entry name" value="Hypothetical protein af1432"/>
    <property type="match status" value="3"/>
</dbReference>
<dbReference type="InterPro" id="IPR003607">
    <property type="entry name" value="HD/PDEase_dom"/>
</dbReference>
<comment type="caution">
    <text evidence="2">The sequence shown here is derived from an EMBL/GenBank/DDBJ whole genome shotgun (WGS) entry which is preliminary data.</text>
</comment>
<dbReference type="PANTHER" id="PTHR45228">
    <property type="entry name" value="CYCLIC DI-GMP PHOSPHODIESTERASE TM_0186-RELATED"/>
    <property type="match status" value="1"/>
</dbReference>
<evidence type="ECO:0000313" key="2">
    <source>
        <dbReference type="EMBL" id="MBC3831911.1"/>
    </source>
</evidence>
<accession>A0ABR6XQZ8</accession>
<keyword evidence="3" id="KW-1185">Reference proteome</keyword>
<dbReference type="InterPro" id="IPR052020">
    <property type="entry name" value="Cyclic_di-GMP/3'3'-cGAMP_PDE"/>
</dbReference>
<reference evidence="2 3" key="1">
    <citation type="submission" date="2020-08" db="EMBL/GenBank/DDBJ databases">
        <title>Novel species isolated from subtropical streams in China.</title>
        <authorList>
            <person name="Lu H."/>
        </authorList>
    </citation>
    <scope>NUCLEOTIDE SEQUENCE [LARGE SCALE GENOMIC DNA]</scope>
    <source>
        <strain evidence="2 3">KCTC 52442</strain>
    </source>
</reference>
<dbReference type="SUPFAM" id="SSF109604">
    <property type="entry name" value="HD-domain/PDEase-like"/>
    <property type="match status" value="2"/>
</dbReference>
<dbReference type="EMBL" id="JACOFU010000003">
    <property type="protein sequence ID" value="MBC3831911.1"/>
    <property type="molecule type" value="Genomic_DNA"/>
</dbReference>
<feature type="domain" description="HD-GYP" evidence="1">
    <location>
        <begin position="266"/>
        <end position="459"/>
    </location>
</feature>
<protein>
    <submittedName>
        <fullName evidence="2">HD domain-containing protein</fullName>
    </submittedName>
</protein>
<gene>
    <name evidence="2" type="ORF">H8K33_10360</name>
</gene>
<dbReference type="Proteomes" id="UP000643610">
    <property type="component" value="Unassembled WGS sequence"/>
</dbReference>
<organism evidence="2 3">
    <name type="scientific">Undibacterium amnicola</name>
    <dbReference type="NCBI Taxonomy" id="1834038"/>
    <lineage>
        <taxon>Bacteria</taxon>
        <taxon>Pseudomonadati</taxon>
        <taxon>Pseudomonadota</taxon>
        <taxon>Betaproteobacteria</taxon>
        <taxon>Burkholderiales</taxon>
        <taxon>Oxalobacteraceae</taxon>
        <taxon>Undibacterium</taxon>
    </lineage>
</organism>
<evidence type="ECO:0000313" key="3">
    <source>
        <dbReference type="Proteomes" id="UP000643610"/>
    </source>
</evidence>
<dbReference type="SMART" id="SM00471">
    <property type="entry name" value="HDc"/>
    <property type="match status" value="1"/>
</dbReference>
<dbReference type="Pfam" id="PF13487">
    <property type="entry name" value="HD_5"/>
    <property type="match status" value="2"/>
</dbReference>
<proteinExistence type="predicted"/>
<dbReference type="CDD" id="cd00077">
    <property type="entry name" value="HDc"/>
    <property type="match status" value="1"/>
</dbReference>
<dbReference type="InterPro" id="IPR037522">
    <property type="entry name" value="HD_GYP_dom"/>
</dbReference>
<dbReference type="PANTHER" id="PTHR45228:SF5">
    <property type="entry name" value="CYCLIC DI-GMP PHOSPHODIESTERASE VC_1348-RELATED"/>
    <property type="match status" value="1"/>
</dbReference>
<dbReference type="PROSITE" id="PS51832">
    <property type="entry name" value="HD_GYP"/>
    <property type="match status" value="1"/>
</dbReference>
<sequence>MNQDGVINQTVPGLKLSELISALSHALDITEGQPEGHCIRCCWIGMHIGREMHLPEDQLWNLYYTLLLKDLGCSSNAARICELYLTDDLQFKRDFKTVGDSLPQVLHFVLKHTGLKAGLAERFRSVLTILRDGRNIAQELIATRCQRGAEIARLLRFSEDVAQGIYSLDEHFNGQGRPDGLQADTIPMFSRIALLAQVIDVFQIADGAEAALNEIRERSGVWFDPLLVDAFERVAEKEEFWFALRADDITSRVVALEPRSYEVPLDDDYLDDIAAAFGQVVDSKSPYTSGHSARVALYTDLIAEALELSPERRRWLKRGALLHDVGKLGVSNSVLDKAGKLDISEWDEVKLHASYTETILSRISAFSELAKVSAAHHEKLDGTGYPRGLSAEHITLETRIITTADIFDAITAERPYRGATPIPKTLEIMAENLHTAIDERCFEALKLAIAKLERMDATH</sequence>
<name>A0ABR6XQZ8_9BURK</name>